<sequence length="119" mass="13617">MRLRSDIFVSAMTRRLFARGDFAAVERKGEEQAGAIFIRQRFRDGLETLYGPAPQSFFDGEGDEGRLFEIRSDRKEPAEIREVLDRELKFDPDLWIVELETDDAAEIVPLVGSRANPLD</sequence>
<dbReference type="Gene3D" id="3.40.1530.20">
    <property type="entry name" value="Protein of unknown function (DUF1491)"/>
    <property type="match status" value="1"/>
</dbReference>
<dbReference type="AlphaFoldDB" id="A0A1C3UW12"/>
<reference evidence="2" key="1">
    <citation type="submission" date="2016-08" db="EMBL/GenBank/DDBJ databases">
        <authorList>
            <person name="Varghese N."/>
            <person name="Submissions Spin"/>
        </authorList>
    </citation>
    <scope>NUCLEOTIDE SEQUENCE [LARGE SCALE GENOMIC DNA]</scope>
    <source>
        <strain evidence="2">HAMBI 2971</strain>
    </source>
</reference>
<dbReference type="EMBL" id="FMAH01000006">
    <property type="protein sequence ID" value="SCB19497.1"/>
    <property type="molecule type" value="Genomic_DNA"/>
</dbReference>
<dbReference type="Pfam" id="PF07372">
    <property type="entry name" value="DUF1491"/>
    <property type="match status" value="1"/>
</dbReference>
<dbReference type="Proteomes" id="UP000199435">
    <property type="component" value="Unassembled WGS sequence"/>
</dbReference>
<name>A0A1C3UW12_9HYPH</name>
<dbReference type="STRING" id="411945.GA0061102_100661"/>
<evidence type="ECO:0008006" key="3">
    <source>
        <dbReference type="Google" id="ProtNLM"/>
    </source>
</evidence>
<organism evidence="1 2">
    <name type="scientific">Rhizobium miluonense</name>
    <dbReference type="NCBI Taxonomy" id="411945"/>
    <lineage>
        <taxon>Bacteria</taxon>
        <taxon>Pseudomonadati</taxon>
        <taxon>Pseudomonadota</taxon>
        <taxon>Alphaproteobacteria</taxon>
        <taxon>Hyphomicrobiales</taxon>
        <taxon>Rhizobiaceae</taxon>
        <taxon>Rhizobium/Agrobacterium group</taxon>
        <taxon>Rhizobium</taxon>
    </lineage>
</organism>
<accession>A0A1C3UW12</accession>
<evidence type="ECO:0000313" key="1">
    <source>
        <dbReference type="EMBL" id="SCB19497.1"/>
    </source>
</evidence>
<keyword evidence="2" id="KW-1185">Reference proteome</keyword>
<evidence type="ECO:0000313" key="2">
    <source>
        <dbReference type="Proteomes" id="UP000199435"/>
    </source>
</evidence>
<dbReference type="RefSeq" id="WP_092845773.1">
    <property type="nucleotide sequence ID" value="NZ_FMAH01000006.1"/>
</dbReference>
<gene>
    <name evidence="1" type="ORF">GA0061102_100661</name>
</gene>
<proteinExistence type="predicted"/>
<dbReference type="OrthoDB" id="9809136at2"/>
<protein>
    <recommendedName>
        <fullName evidence="3">DUF1491 family protein</fullName>
    </recommendedName>
</protein>
<dbReference type="InterPro" id="IPR009964">
    <property type="entry name" value="DUF1491"/>
</dbReference>